<name>A0A250L6W8_9BURK</name>
<dbReference type="EMBL" id="AP018357">
    <property type="protein sequence ID" value="BBA40322.1"/>
    <property type="molecule type" value="Genomic_DNA"/>
</dbReference>
<organism evidence="2">
    <name type="scientific">Burkholderia contaminans</name>
    <dbReference type="NCBI Taxonomy" id="488447"/>
    <lineage>
        <taxon>Bacteria</taxon>
        <taxon>Pseudomonadati</taxon>
        <taxon>Pseudomonadota</taxon>
        <taxon>Betaproteobacteria</taxon>
        <taxon>Burkholderiales</taxon>
        <taxon>Burkholderiaceae</taxon>
        <taxon>Burkholderia</taxon>
        <taxon>Burkholderia cepacia complex</taxon>
    </lineage>
</organism>
<gene>
    <name evidence="2" type="ORF">BCCH1_27470</name>
</gene>
<dbReference type="AlphaFoldDB" id="A0A250L6W8"/>
<sequence length="102" mass="10820">MCDVRRVTYRSGPATRAGPTVRIGPHLDLDAETRAWVDFMKAELRAAFARPCGAAAGTDDDAAAPETAGATGRFPVTRRPSPPTAPQKTSPAPLRPRAHTRG</sequence>
<accession>A0A250L6W8</accession>
<reference evidence="2" key="2">
    <citation type="journal article" date="2017" name="Genome Announc.">
        <title>High-Quality Draft Genome Sequence of Burkholderia contaminans CH-1, a Gram-Negative Bacterium That Metabolizes 2-Azahypoxanthine, a Plant Growth-Regulating Compound.</title>
        <authorList>
            <person name="Choi J.-H."/>
            <person name="Sugiura H."/>
            <person name="Moriuchi R."/>
            <person name="Kawagishi H."/>
            <person name="Dohra H."/>
        </authorList>
    </citation>
    <scope>NUCLEOTIDE SEQUENCE</scope>
    <source>
        <strain evidence="2">CH-1</strain>
    </source>
</reference>
<protein>
    <submittedName>
        <fullName evidence="2">Uncharacterized protein</fullName>
    </submittedName>
</protein>
<proteinExistence type="predicted"/>
<feature type="region of interest" description="Disordered" evidence="1">
    <location>
        <begin position="54"/>
        <end position="102"/>
    </location>
</feature>
<evidence type="ECO:0000313" key="2">
    <source>
        <dbReference type="EMBL" id="BBA40322.1"/>
    </source>
</evidence>
<reference evidence="2" key="1">
    <citation type="journal article" date="2016" name="Biosci. Biotechnol. Biochem.">
        <title>Bioconversion of AHX to AOH by resting cells of Burkholderia contaminans CH-1.</title>
        <authorList>
            <person name="Choi J.H."/>
            <person name="Kikuchi A."/>
            <person name="Pumkaeo P."/>
            <person name="Hirai H."/>
            <person name="Tokuyama S."/>
            <person name="Kawagishi H."/>
        </authorList>
    </citation>
    <scope>NUCLEOTIDE SEQUENCE</scope>
    <source>
        <strain evidence="2">CH-1</strain>
    </source>
</reference>
<evidence type="ECO:0000256" key="1">
    <source>
        <dbReference type="SAM" id="MobiDB-lite"/>
    </source>
</evidence>